<dbReference type="STRING" id="338966.Ppro_0808"/>
<evidence type="ECO:0000313" key="2">
    <source>
        <dbReference type="EMBL" id="ABK98438.1"/>
    </source>
</evidence>
<dbReference type="Proteomes" id="UP000006732">
    <property type="component" value="Chromosome"/>
</dbReference>
<dbReference type="PROSITE" id="PS51257">
    <property type="entry name" value="PROKAR_LIPOPROTEIN"/>
    <property type="match status" value="1"/>
</dbReference>
<dbReference type="AlphaFoldDB" id="A1AM68"/>
<dbReference type="HOGENOM" id="CLU_2288872_0_0_7"/>
<feature type="chain" id="PRO_5002631982" description="Lipoprotein" evidence="1">
    <location>
        <begin position="24"/>
        <end position="101"/>
    </location>
</feature>
<proteinExistence type="predicted"/>
<sequence>MKTNTMMKCALLLTTLLTMSACGRPDVGLMKEGLTRTGMPADQAACFAEKMSEKVKGRPYNYMAKLMKAGSDERDAVNKARRKFGPDFKEPMEQARNACVK</sequence>
<dbReference type="EMBL" id="CP000482">
    <property type="protein sequence ID" value="ABK98438.1"/>
    <property type="molecule type" value="Genomic_DNA"/>
</dbReference>
<dbReference type="OrthoDB" id="9554040at2"/>
<accession>A1AM68</accession>
<name>A1AM68_PELPD</name>
<dbReference type="eggNOG" id="ENOG5033AN2">
    <property type="taxonomic scope" value="Bacteria"/>
</dbReference>
<evidence type="ECO:0000313" key="3">
    <source>
        <dbReference type="Proteomes" id="UP000006732"/>
    </source>
</evidence>
<reference evidence="2 3" key="1">
    <citation type="submission" date="2006-10" db="EMBL/GenBank/DDBJ databases">
        <title>Complete sequence of chromosome of Pelobacter propionicus DSM 2379.</title>
        <authorList>
            <consortium name="US DOE Joint Genome Institute"/>
            <person name="Copeland A."/>
            <person name="Lucas S."/>
            <person name="Lapidus A."/>
            <person name="Barry K."/>
            <person name="Detter J.C."/>
            <person name="Glavina del Rio T."/>
            <person name="Hammon N."/>
            <person name="Israni S."/>
            <person name="Dalin E."/>
            <person name="Tice H."/>
            <person name="Pitluck S."/>
            <person name="Saunders E."/>
            <person name="Brettin T."/>
            <person name="Bruce D."/>
            <person name="Han C."/>
            <person name="Tapia R."/>
            <person name="Schmutz J."/>
            <person name="Larimer F."/>
            <person name="Land M."/>
            <person name="Hauser L."/>
            <person name="Kyrpides N."/>
            <person name="Kim E."/>
            <person name="Lovley D."/>
            <person name="Richardson P."/>
        </authorList>
    </citation>
    <scope>NUCLEOTIDE SEQUENCE [LARGE SCALE GENOMIC DNA]</scope>
    <source>
        <strain evidence="3">DSM 2379 / NBRC 103807 / OttBd1</strain>
    </source>
</reference>
<keyword evidence="3" id="KW-1185">Reference proteome</keyword>
<feature type="signal peptide" evidence="1">
    <location>
        <begin position="1"/>
        <end position="23"/>
    </location>
</feature>
<evidence type="ECO:0008006" key="4">
    <source>
        <dbReference type="Google" id="ProtNLM"/>
    </source>
</evidence>
<dbReference type="KEGG" id="ppd:Ppro_0808"/>
<keyword evidence="1" id="KW-0732">Signal</keyword>
<organism evidence="2 3">
    <name type="scientific">Pelobacter propionicus (strain DSM 2379 / NBRC 103807 / OttBd1)</name>
    <dbReference type="NCBI Taxonomy" id="338966"/>
    <lineage>
        <taxon>Bacteria</taxon>
        <taxon>Pseudomonadati</taxon>
        <taxon>Thermodesulfobacteriota</taxon>
        <taxon>Desulfuromonadia</taxon>
        <taxon>Desulfuromonadales</taxon>
        <taxon>Desulfuromonadaceae</taxon>
        <taxon>Pelobacter</taxon>
    </lineage>
</organism>
<gene>
    <name evidence="2" type="ordered locus">Ppro_0808</name>
</gene>
<protein>
    <recommendedName>
        <fullName evidence="4">Lipoprotein</fullName>
    </recommendedName>
</protein>
<dbReference type="RefSeq" id="WP_011734750.1">
    <property type="nucleotide sequence ID" value="NC_008609.1"/>
</dbReference>
<evidence type="ECO:0000256" key="1">
    <source>
        <dbReference type="SAM" id="SignalP"/>
    </source>
</evidence>